<dbReference type="Gene3D" id="2.60.40.3140">
    <property type="match status" value="1"/>
</dbReference>
<dbReference type="EMBL" id="QAOQ01000002">
    <property type="protein sequence ID" value="PTQ99791.1"/>
    <property type="molecule type" value="Genomic_DNA"/>
</dbReference>
<dbReference type="PROSITE" id="PS50005">
    <property type="entry name" value="TPR"/>
    <property type="match status" value="2"/>
</dbReference>
<dbReference type="SMART" id="SM00028">
    <property type="entry name" value="TPR"/>
    <property type="match status" value="3"/>
</dbReference>
<evidence type="ECO:0000313" key="5">
    <source>
        <dbReference type="Proteomes" id="UP000244168"/>
    </source>
</evidence>
<keyword evidence="1" id="KW-0802">TPR repeat</keyword>
<dbReference type="AlphaFoldDB" id="A0A2T5JDE1"/>
<dbReference type="OrthoDB" id="98874at2"/>
<dbReference type="Pfam" id="PF01841">
    <property type="entry name" value="Transglut_core"/>
    <property type="match status" value="1"/>
</dbReference>
<protein>
    <submittedName>
        <fullName evidence="4">Transglutaminase superfamily protein</fullName>
    </submittedName>
</protein>
<organism evidence="4 5">
    <name type="scientific">Mucilaginibacter yixingensis</name>
    <dbReference type="NCBI Taxonomy" id="1295612"/>
    <lineage>
        <taxon>Bacteria</taxon>
        <taxon>Pseudomonadati</taxon>
        <taxon>Bacteroidota</taxon>
        <taxon>Sphingobacteriia</taxon>
        <taxon>Sphingobacteriales</taxon>
        <taxon>Sphingobacteriaceae</taxon>
        <taxon>Mucilaginibacter</taxon>
    </lineage>
</organism>
<feature type="repeat" description="TPR" evidence="1">
    <location>
        <begin position="563"/>
        <end position="596"/>
    </location>
</feature>
<reference evidence="4 5" key="1">
    <citation type="submission" date="2018-04" db="EMBL/GenBank/DDBJ databases">
        <title>Genomic Encyclopedia of Archaeal and Bacterial Type Strains, Phase II (KMG-II): from individual species to whole genera.</title>
        <authorList>
            <person name="Goeker M."/>
        </authorList>
    </citation>
    <scope>NUCLEOTIDE SEQUENCE [LARGE SCALE GENOMIC DNA]</scope>
    <source>
        <strain evidence="4 5">DSM 26809</strain>
    </source>
</reference>
<comment type="caution">
    <text evidence="4">The sequence shown here is derived from an EMBL/GenBank/DDBJ whole genome shotgun (WGS) entry which is preliminary data.</text>
</comment>
<evidence type="ECO:0000256" key="1">
    <source>
        <dbReference type="PROSITE-ProRule" id="PRU00339"/>
    </source>
</evidence>
<feature type="signal peptide" evidence="2">
    <location>
        <begin position="1"/>
        <end position="24"/>
    </location>
</feature>
<dbReference type="InterPro" id="IPR038765">
    <property type="entry name" value="Papain-like_cys_pep_sf"/>
</dbReference>
<proteinExistence type="predicted"/>
<feature type="chain" id="PRO_5015580143" evidence="2">
    <location>
        <begin position="25"/>
        <end position="1249"/>
    </location>
</feature>
<dbReference type="InterPro" id="IPR024618">
    <property type="entry name" value="DUF3857"/>
</dbReference>
<keyword evidence="5" id="KW-1185">Reference proteome</keyword>
<dbReference type="Gene3D" id="3.10.620.30">
    <property type="match status" value="1"/>
</dbReference>
<evidence type="ECO:0000256" key="2">
    <source>
        <dbReference type="SAM" id="SignalP"/>
    </source>
</evidence>
<dbReference type="Pfam" id="PF12969">
    <property type="entry name" value="DUF3857"/>
    <property type="match status" value="2"/>
</dbReference>
<dbReference type="SMART" id="SM00460">
    <property type="entry name" value="TGc"/>
    <property type="match status" value="1"/>
</dbReference>
<dbReference type="Gene3D" id="2.60.120.1130">
    <property type="match status" value="1"/>
</dbReference>
<feature type="domain" description="Transglutaminase-like" evidence="3">
    <location>
        <begin position="930"/>
        <end position="998"/>
    </location>
</feature>
<dbReference type="RefSeq" id="WP_107827704.1">
    <property type="nucleotide sequence ID" value="NZ_CP160205.1"/>
</dbReference>
<evidence type="ECO:0000259" key="3">
    <source>
        <dbReference type="SMART" id="SM00460"/>
    </source>
</evidence>
<dbReference type="Proteomes" id="UP000244168">
    <property type="component" value="Unassembled WGS sequence"/>
</dbReference>
<accession>A0A2T5JDE1</accession>
<evidence type="ECO:0000313" key="4">
    <source>
        <dbReference type="EMBL" id="PTQ99791.1"/>
    </source>
</evidence>
<dbReference type="SUPFAM" id="SSF48452">
    <property type="entry name" value="TPR-like"/>
    <property type="match status" value="1"/>
</dbReference>
<dbReference type="SUPFAM" id="SSF54001">
    <property type="entry name" value="Cysteine proteinases"/>
    <property type="match status" value="1"/>
</dbReference>
<name>A0A2T5JDE1_9SPHI</name>
<dbReference type="PROSITE" id="PS51257">
    <property type="entry name" value="PROKAR_LIPOPROTEIN"/>
    <property type="match status" value="1"/>
</dbReference>
<dbReference type="InterPro" id="IPR019734">
    <property type="entry name" value="TPR_rpt"/>
</dbReference>
<keyword evidence="2" id="KW-0732">Signal</keyword>
<dbReference type="InterPro" id="IPR002931">
    <property type="entry name" value="Transglutaminase-like"/>
</dbReference>
<feature type="repeat" description="TPR" evidence="1">
    <location>
        <begin position="597"/>
        <end position="630"/>
    </location>
</feature>
<dbReference type="InterPro" id="IPR011990">
    <property type="entry name" value="TPR-like_helical_dom_sf"/>
</dbReference>
<sequence>MTAPSFRRAALSLLFSVSCGSLFAQTTMPKAWQAFFENNRDQARTLFTQELNQPATAGDALLGLSMLAQLDRPSAEAFSYFQKFYAQSKDPQPFIYAFWDTPSINADFRKKSPAQLAFLQNVAQNKNLDGTINAMANAMIGNHYQAIKQYEKADEAFKNIGSVDNWTITGEFDNISTSGFDRTYNVLTHPEPSAEFVNKRGAKIGWRNVPPIRHDKWVDFTYYNNSSNSIVFGQSFVKADNDTEAQLRIGVSGSVKVWVNDELLLAVPEERNNDLDTYIQSIKLNKGYNRILVQVGASYIESLNFLVRLTDQNGHVLPLTSTAQAQPYTKEVNYVSKNTETPSIAYFKAEMKKAPDNLLPQILLAQSYLRNDQTFEARHLIEGIRKKYPNNTYLNILLLNVFNREDNRTGAETIKETIKNTDPKCSEALMLKYAELYEQKNYDKAAEVVKEIEATYPEQQEFIYSCKINLASANKNQEEVVRLGEEAYPKFPDNKTFVGLEYAIQKQLRNDQPKALSILKKYVENNDDYPSAKDLADIYFTNGDNISGNKVLVQEVTNEPYATGIFASLGKKYYDQQQYGKAEEAYLKCMDLAPTRSAYSASLGKIDEMSNKKEQAIGHYQRALELDPNDYESIHSLRKLQNKKDVYSYFEEPNIDALIRNAPKASDYPDDNSVILNEEVQKVVYEHGGSEERKYLTVKILTQKGIESWKEYSIDYDSWQDLTFETAEVIKANGNKVPAERNENNLVFTNLEAGDVINIRYKLDNYSKAKLSGYFWDDFYFSHGRPYITSKYSLLIAKNQKFNYKFSQKPIEPVKTSADEFDLYVWKNTKQESLQYEDKMPTIEDVANILYLTNIPDWKFIADWYNDIGASKARTDYEVKEVVADLFKGKANLTPMQKVEQIYNYITGNISYSSVSFRQSGIIPQNPSTVLNTRIGDCKDVSTLFVAMCKEAGIKANLVLVKTRDNGMLSMPLPSINFNHCMAKVNMDNKDYYIELTSQYLPFRTMYNGQINSTILDIDPSATAVTKYLNPTTRYGNDIKRSTTITLADKNMVINERTYQTGAMAAYQREKYGELSQKDRMKKIKEAIASSYPDVEVNKLDYRNVERTNPNDTVYVTLDYQLNNVAKAIGGMSIFSLPWSSKISANDLQVSMPRTSGINLDDMFYLDNETEVITVNLPAGKKLVEAVAPVALSNDVIEYSLTPKQVGNKLMLTRTFKLKKDYVPVEKVAEFNTFFKKMVEADNKELAMR</sequence>
<dbReference type="Gene3D" id="1.25.40.10">
    <property type="entry name" value="Tetratricopeptide repeat domain"/>
    <property type="match status" value="2"/>
</dbReference>
<gene>
    <name evidence="4" type="ORF">C8P68_102621</name>
</gene>